<reference evidence="3" key="2">
    <citation type="journal article" date="2019" name="Curr. Biol.">
        <title>Chromatin organization in early land plants reveals an ancestral association between H3K27me3, transposons, and constitutive heterochromatin.</title>
        <authorList>
            <person name="Montgomery S.A."/>
            <person name="Tanizawa Y."/>
            <person name="Galik B."/>
            <person name="Wang N."/>
            <person name="Ito T."/>
            <person name="Mochizuki T."/>
            <person name="Akimcheva S."/>
            <person name="Bowman J."/>
            <person name="Cognat V."/>
            <person name="Drouard L."/>
            <person name="Ekker H."/>
            <person name="Houng S."/>
            <person name="Kohchi T."/>
            <person name="Lin S."/>
            <person name="Liu L.D."/>
            <person name="Nakamura Y."/>
            <person name="Valeeva L.R."/>
            <person name="Shakirov E.V."/>
            <person name="Shippen D.E."/>
            <person name="Wei W."/>
            <person name="Yagura M."/>
            <person name="Yamaoka S."/>
            <person name="Yamato K.T."/>
            <person name="Liu C."/>
            <person name="Berger F."/>
        </authorList>
    </citation>
    <scope>NUCLEOTIDE SEQUENCE [LARGE SCALE GENOMIC DNA]</scope>
    <source>
        <strain evidence="3">Tak-1</strain>
    </source>
</reference>
<evidence type="ECO:0000313" key="6">
    <source>
        <dbReference type="Proteomes" id="UP001162541"/>
    </source>
</evidence>
<feature type="compositionally biased region" description="Polar residues" evidence="2">
    <location>
        <begin position="486"/>
        <end position="500"/>
    </location>
</feature>
<evidence type="ECO:0000313" key="3">
    <source>
        <dbReference type="EMBL" id="BBN17720.1"/>
    </source>
</evidence>
<evidence type="ECO:0000313" key="5">
    <source>
        <dbReference type="Proteomes" id="UP000077202"/>
    </source>
</evidence>
<keyword evidence="5" id="KW-1185">Reference proteome</keyword>
<dbReference type="EMBL" id="LVLJ01003652">
    <property type="protein sequence ID" value="OAE20270.1"/>
    <property type="molecule type" value="Genomic_DNA"/>
</dbReference>
<proteinExistence type="predicted"/>
<name>A0A176VHC7_MARPO</name>
<organism evidence="4 5">
    <name type="scientific">Marchantia polymorpha subsp. ruderalis</name>
    <dbReference type="NCBI Taxonomy" id="1480154"/>
    <lineage>
        <taxon>Eukaryota</taxon>
        <taxon>Viridiplantae</taxon>
        <taxon>Streptophyta</taxon>
        <taxon>Embryophyta</taxon>
        <taxon>Marchantiophyta</taxon>
        <taxon>Marchantiopsida</taxon>
        <taxon>Marchantiidae</taxon>
        <taxon>Marchantiales</taxon>
        <taxon>Marchantiaceae</taxon>
        <taxon>Marchantia</taxon>
    </lineage>
</organism>
<accession>A0A176VHC7</accession>
<dbReference type="AlphaFoldDB" id="A0A176VHC7"/>
<dbReference type="EMBL" id="AP019872">
    <property type="protein sequence ID" value="BBN17720.1"/>
    <property type="molecule type" value="Genomic_DNA"/>
</dbReference>
<evidence type="ECO:0000256" key="1">
    <source>
        <dbReference type="SAM" id="Coils"/>
    </source>
</evidence>
<evidence type="ECO:0000256" key="2">
    <source>
        <dbReference type="SAM" id="MobiDB-lite"/>
    </source>
</evidence>
<reference evidence="4 5" key="1">
    <citation type="submission" date="2016-03" db="EMBL/GenBank/DDBJ databases">
        <title>Mechanisms controlling the formation of the plant cell surface in tip-growing cells are functionally conserved among land plants.</title>
        <authorList>
            <person name="Honkanen S."/>
            <person name="Jones V.A."/>
            <person name="Morieri G."/>
            <person name="Champion C."/>
            <person name="Hetherington A.J."/>
            <person name="Kelly S."/>
            <person name="Saint-Marcoux D."/>
            <person name="Proust H."/>
            <person name="Prescott H."/>
            <person name="Dolan L."/>
        </authorList>
    </citation>
    <scope>NUCLEOTIDE SEQUENCE [LARGE SCALE GENOMIC DNA]</scope>
    <source>
        <strain evidence="5">cv. Tak-1 and cv. Tak-2</strain>
        <tissue evidence="4">Whole gametophyte</tissue>
    </source>
</reference>
<reference evidence="6" key="3">
    <citation type="journal article" date="2020" name="Curr. Biol.">
        <title>Chromatin organization in early land plants reveals an ancestral association between H3K27me3, transposons, and constitutive heterochromatin.</title>
        <authorList>
            <person name="Montgomery S.A."/>
            <person name="Tanizawa Y."/>
            <person name="Galik B."/>
            <person name="Wang N."/>
            <person name="Ito T."/>
            <person name="Mochizuki T."/>
            <person name="Akimcheva S."/>
            <person name="Bowman J.L."/>
            <person name="Cognat V."/>
            <person name="Marechal-Drouard L."/>
            <person name="Ekker H."/>
            <person name="Hong S.F."/>
            <person name="Kohchi T."/>
            <person name="Lin S.S."/>
            <person name="Liu L.D."/>
            <person name="Nakamura Y."/>
            <person name="Valeeva L.R."/>
            <person name="Shakirov E.V."/>
            <person name="Shippen D.E."/>
            <person name="Wei W.L."/>
            <person name="Yagura M."/>
            <person name="Yamaoka S."/>
            <person name="Yamato K.T."/>
            <person name="Liu C."/>
            <person name="Berger F."/>
        </authorList>
    </citation>
    <scope>NUCLEOTIDE SEQUENCE [LARGE SCALE GENOMIC DNA]</scope>
    <source>
        <strain evidence="6">Tak-1</strain>
    </source>
</reference>
<feature type="region of interest" description="Disordered" evidence="2">
    <location>
        <begin position="321"/>
        <end position="400"/>
    </location>
</feature>
<protein>
    <submittedName>
        <fullName evidence="4">Uncharacterized protein</fullName>
    </submittedName>
</protein>
<gene>
    <name evidence="4" type="ORF">AXG93_4010s1070</name>
    <name evidence="3" type="ORF">Mp_7g16480</name>
</gene>
<sequence>MAGRLTPRGTVYQKNALRSKSKNMLGQGQFSIYLPRRVDAEYYVRSPVKVKAEMLLSPEHLGGRSPGSIPCRARAEKLTRENGLSVVNVPIKIEAELLLTPGMAFSYKPATPQSPTPQDIHEGSLLDSRPLPVAESWELWGKKMKAALSKYRTAYGVKSEDLWQTKQVLVSELRLDNKSDKTRELTKRINSYASQVFEQNKRIRLLQARLREEEGDRAESSEKFCVVEQHCRLLEKKLKAAESRAMGAEHQAEAIKLRTKDLGVVCGHQGVQLKELARQVDFFAKILASEKVAALDTYKALEQQLVMQKVFENEPLSARTATSDCSGSTVTRTNMKSFNTHGPLVEMGPQPTPNRRAENQYALYPCSSSSRRSRDNGFAPRSEPRGNSECSELEATPKHSSHLVNQSMHFAPNWDVEFNSSMKRAEELIKQCAVQASRLKDLSAELDCVGTRNRRDRKAHPRLVCFESKTYEVQPDPAEPNPSPEKLSSSKPRPNSNISQGYFEDPHMSKPTVVADSMHISVEDFTSIQRTLTPEPMQCSVDNPILNKFKVITNPPLEPACRKELKDQSTQTLPLAAEYKMERDNKKELMKLSRHPCSSSSHGQKSRHAAFRKATMPLRFEIKIWRIAGQTLMQASMLWLGIRLLPQMQLFRFFPPAT</sequence>
<feature type="region of interest" description="Disordered" evidence="2">
    <location>
        <begin position="471"/>
        <end position="506"/>
    </location>
</feature>
<evidence type="ECO:0000313" key="4">
    <source>
        <dbReference type="EMBL" id="OAE20270.1"/>
    </source>
</evidence>
<feature type="compositionally biased region" description="Polar residues" evidence="2">
    <location>
        <begin position="321"/>
        <end position="340"/>
    </location>
</feature>
<keyword evidence="1" id="KW-0175">Coiled coil</keyword>
<dbReference type="Proteomes" id="UP000077202">
    <property type="component" value="Unassembled WGS sequence"/>
</dbReference>
<feature type="coiled-coil region" evidence="1">
    <location>
        <begin position="203"/>
        <end position="258"/>
    </location>
</feature>
<dbReference type="Proteomes" id="UP001162541">
    <property type="component" value="Chromosome 7"/>
</dbReference>